<feature type="domain" description="Methyltransferase type 11" evidence="1">
    <location>
        <begin position="49"/>
        <end position="142"/>
    </location>
</feature>
<dbReference type="SUPFAM" id="SSF53335">
    <property type="entry name" value="S-adenosyl-L-methionine-dependent methyltransferases"/>
    <property type="match status" value="1"/>
</dbReference>
<keyword evidence="2" id="KW-0489">Methyltransferase</keyword>
<dbReference type="EMBL" id="FRAC01000007">
    <property type="protein sequence ID" value="SHJ88073.1"/>
    <property type="molecule type" value="Genomic_DNA"/>
</dbReference>
<dbReference type="Proteomes" id="UP000184386">
    <property type="component" value="Unassembled WGS sequence"/>
</dbReference>
<dbReference type="InterPro" id="IPR029063">
    <property type="entry name" value="SAM-dependent_MTases_sf"/>
</dbReference>
<dbReference type="GO" id="GO:0032259">
    <property type="term" value="P:methylation"/>
    <property type="evidence" value="ECO:0007669"/>
    <property type="project" value="UniProtKB-KW"/>
</dbReference>
<dbReference type="RefSeq" id="WP_073273856.1">
    <property type="nucleotide sequence ID" value="NZ_FRAC01000007.1"/>
</dbReference>
<dbReference type="PANTHER" id="PTHR43861:SF1">
    <property type="entry name" value="TRANS-ACONITATE 2-METHYLTRANSFERASE"/>
    <property type="match status" value="1"/>
</dbReference>
<organism evidence="2 3">
    <name type="scientific">Anaerocolumna jejuensis DSM 15929</name>
    <dbReference type="NCBI Taxonomy" id="1121322"/>
    <lineage>
        <taxon>Bacteria</taxon>
        <taxon>Bacillati</taxon>
        <taxon>Bacillota</taxon>
        <taxon>Clostridia</taxon>
        <taxon>Lachnospirales</taxon>
        <taxon>Lachnospiraceae</taxon>
        <taxon>Anaerocolumna</taxon>
    </lineage>
</organism>
<gene>
    <name evidence="2" type="ORF">SAMN02745136_01217</name>
</gene>
<dbReference type="Pfam" id="PF08241">
    <property type="entry name" value="Methyltransf_11"/>
    <property type="match status" value="1"/>
</dbReference>
<keyword evidence="2" id="KW-0808">Transferase</keyword>
<name>A0A1M6MXN2_9FIRM</name>
<reference evidence="2 3" key="1">
    <citation type="submission" date="2016-11" db="EMBL/GenBank/DDBJ databases">
        <authorList>
            <person name="Jaros S."/>
            <person name="Januszkiewicz K."/>
            <person name="Wedrychowicz H."/>
        </authorList>
    </citation>
    <scope>NUCLEOTIDE SEQUENCE [LARGE SCALE GENOMIC DNA]</scope>
    <source>
        <strain evidence="2 3">DSM 15929</strain>
    </source>
</reference>
<evidence type="ECO:0000313" key="2">
    <source>
        <dbReference type="EMBL" id="SHJ88073.1"/>
    </source>
</evidence>
<sequence length="219" mass="25872">MEEKNTIQKNSYEYWNKAFGLLPRNEIITDDWLDSFAKEIEECQTPIIDLGCGDGNNTLYLLKKGKKVIPCDLTENAVRQMQLNFPEIERTEQFDMLEGLPFEDDFTDMVIADLCLHYFTEEDTLHILEDIKRILKPGGILFARVNSVRDTNHGAGEGLEVERHLFLTKDNRYKRFFDKEDIELFFRAWDILYLGEETMDRYKEEKVLWRIAARRGKTE</sequence>
<dbReference type="STRING" id="1121322.SAMN02745136_01217"/>
<dbReference type="Gene3D" id="3.40.50.150">
    <property type="entry name" value="Vaccinia Virus protein VP39"/>
    <property type="match status" value="1"/>
</dbReference>
<dbReference type="CDD" id="cd02440">
    <property type="entry name" value="AdoMet_MTases"/>
    <property type="match status" value="1"/>
</dbReference>
<dbReference type="AlphaFoldDB" id="A0A1M6MXN2"/>
<proteinExistence type="predicted"/>
<dbReference type="GO" id="GO:0008757">
    <property type="term" value="F:S-adenosylmethionine-dependent methyltransferase activity"/>
    <property type="evidence" value="ECO:0007669"/>
    <property type="project" value="InterPro"/>
</dbReference>
<dbReference type="InterPro" id="IPR013216">
    <property type="entry name" value="Methyltransf_11"/>
</dbReference>
<keyword evidence="3" id="KW-1185">Reference proteome</keyword>
<dbReference type="PANTHER" id="PTHR43861">
    <property type="entry name" value="TRANS-ACONITATE 2-METHYLTRANSFERASE-RELATED"/>
    <property type="match status" value="1"/>
</dbReference>
<dbReference type="OrthoDB" id="9804312at2"/>
<evidence type="ECO:0000259" key="1">
    <source>
        <dbReference type="Pfam" id="PF08241"/>
    </source>
</evidence>
<evidence type="ECO:0000313" key="3">
    <source>
        <dbReference type="Proteomes" id="UP000184386"/>
    </source>
</evidence>
<accession>A0A1M6MXN2</accession>
<protein>
    <submittedName>
        <fullName evidence="2">Methyltransferase domain-containing protein</fullName>
    </submittedName>
</protein>